<gene>
    <name evidence="2" type="ORF">RFI_04444</name>
</gene>
<sequence length="246" mass="28468">MVLIDLDPRTGVSFFFVFVFTLLDSSFYNQVFRLYCALRWGFFFFVLLVHEVLFQQYILLNVTITLKYCFSQIISRSLLNRPVCKTTQHIVFLLSKIYKLQYLYHKCVSTDLCSKKNLFKQEKIPQLKLVKLAYSHTVQSTKLITLAKKKKLINEDAFKVFSEETGNCKFVRYDIANQVFDDVKNGHFAAISHNELLVHVKEDAANKFDCVLEKDYLDVLIEHPTDDVGGDNTGDDAGDNSIFVKN</sequence>
<dbReference type="Proteomes" id="UP000023152">
    <property type="component" value="Unassembled WGS sequence"/>
</dbReference>
<reference evidence="2 3" key="1">
    <citation type="journal article" date="2013" name="Curr. Biol.">
        <title>The Genome of the Foraminiferan Reticulomyxa filosa.</title>
        <authorList>
            <person name="Glockner G."/>
            <person name="Hulsmann N."/>
            <person name="Schleicher M."/>
            <person name="Noegel A.A."/>
            <person name="Eichinger L."/>
            <person name="Gallinger C."/>
            <person name="Pawlowski J."/>
            <person name="Sierra R."/>
            <person name="Euteneuer U."/>
            <person name="Pillet L."/>
            <person name="Moustafa A."/>
            <person name="Platzer M."/>
            <person name="Groth M."/>
            <person name="Szafranski K."/>
            <person name="Schliwa M."/>
        </authorList>
    </citation>
    <scope>NUCLEOTIDE SEQUENCE [LARGE SCALE GENOMIC DNA]</scope>
</reference>
<keyword evidence="3" id="KW-1185">Reference proteome</keyword>
<keyword evidence="1" id="KW-0812">Transmembrane</keyword>
<comment type="caution">
    <text evidence="2">The sequence shown here is derived from an EMBL/GenBank/DDBJ whole genome shotgun (WGS) entry which is preliminary data.</text>
</comment>
<proteinExistence type="predicted"/>
<keyword evidence="1" id="KW-0472">Membrane</keyword>
<organism evidence="2 3">
    <name type="scientific">Reticulomyxa filosa</name>
    <dbReference type="NCBI Taxonomy" id="46433"/>
    <lineage>
        <taxon>Eukaryota</taxon>
        <taxon>Sar</taxon>
        <taxon>Rhizaria</taxon>
        <taxon>Retaria</taxon>
        <taxon>Foraminifera</taxon>
        <taxon>Monothalamids</taxon>
        <taxon>Reticulomyxidae</taxon>
        <taxon>Reticulomyxa</taxon>
    </lineage>
</organism>
<name>X6P374_RETFI</name>
<evidence type="ECO:0000256" key="1">
    <source>
        <dbReference type="SAM" id="Phobius"/>
    </source>
</evidence>
<evidence type="ECO:0000313" key="2">
    <source>
        <dbReference type="EMBL" id="ETO32671.1"/>
    </source>
</evidence>
<keyword evidence="1" id="KW-1133">Transmembrane helix</keyword>
<accession>X6P374</accession>
<dbReference type="AlphaFoldDB" id="X6P374"/>
<protein>
    <submittedName>
        <fullName evidence="2">Uncharacterized protein</fullName>
    </submittedName>
</protein>
<dbReference type="EMBL" id="ASPP01004016">
    <property type="protein sequence ID" value="ETO32671.1"/>
    <property type="molecule type" value="Genomic_DNA"/>
</dbReference>
<feature type="transmembrane region" description="Helical" evidence="1">
    <location>
        <begin position="40"/>
        <end position="60"/>
    </location>
</feature>
<evidence type="ECO:0000313" key="3">
    <source>
        <dbReference type="Proteomes" id="UP000023152"/>
    </source>
</evidence>
<feature type="transmembrane region" description="Helical" evidence="1">
    <location>
        <begin position="12"/>
        <end position="28"/>
    </location>
</feature>
<feature type="non-terminal residue" evidence="2">
    <location>
        <position position="246"/>
    </location>
</feature>